<dbReference type="STRING" id="1109443.G4TZ11"/>
<organism evidence="1 2">
    <name type="scientific">Serendipita indica (strain DSM 11827)</name>
    <name type="common">Root endophyte fungus</name>
    <name type="synonym">Piriformospora indica</name>
    <dbReference type="NCBI Taxonomy" id="1109443"/>
    <lineage>
        <taxon>Eukaryota</taxon>
        <taxon>Fungi</taxon>
        <taxon>Dikarya</taxon>
        <taxon>Basidiomycota</taxon>
        <taxon>Agaricomycotina</taxon>
        <taxon>Agaricomycetes</taxon>
        <taxon>Sebacinales</taxon>
        <taxon>Serendipitaceae</taxon>
        <taxon>Serendipita</taxon>
    </lineage>
</organism>
<dbReference type="GO" id="GO:0005634">
    <property type="term" value="C:nucleus"/>
    <property type="evidence" value="ECO:0007669"/>
    <property type="project" value="TreeGrafter"/>
</dbReference>
<sequence length="204" mass="23812">MMESTYQIHNKKFETNFSNEESVTSPRSGFVNVIRRVPDISYAEFRSDHLIPNQPVIIGSALIQDWECTRSWRATNQTAEVQTDAGLQSISSKTSHPNLAHMRQLYGNLRVPVDEDGWRCEETLSDVLDQWQNQKGEKVYVKDWHLALQLERQSSDSPLFYRTPSLFADDWMNDYYLQRTQDDFRFVVSPCQKRCIPVDSIVEK</sequence>
<gene>
    <name evidence="1" type="ORF">PIIN_10548</name>
</gene>
<dbReference type="InParanoid" id="G4TZ11"/>
<dbReference type="GO" id="GO:0043565">
    <property type="term" value="F:sequence-specific DNA binding"/>
    <property type="evidence" value="ECO:0007669"/>
    <property type="project" value="TreeGrafter"/>
</dbReference>
<accession>G4TZ11</accession>
<dbReference type="InterPro" id="IPR050910">
    <property type="entry name" value="JMJD6_ArgDemeth/LysHydrox"/>
</dbReference>
<dbReference type="eggNOG" id="KOG2131">
    <property type="taxonomic scope" value="Eukaryota"/>
</dbReference>
<dbReference type="PANTHER" id="PTHR12480:SF6">
    <property type="entry name" value="2-OXOGLUTARATE AND IRON-DEPENDENT OXYGENASE JMJD4"/>
    <property type="match status" value="1"/>
</dbReference>
<reference evidence="1 2" key="1">
    <citation type="journal article" date="2011" name="PLoS Pathog.">
        <title>Endophytic Life Strategies Decoded by Genome and Transcriptome Analyses of the Mutualistic Root Symbiont Piriformospora indica.</title>
        <authorList>
            <person name="Zuccaro A."/>
            <person name="Lahrmann U."/>
            <person name="Guldener U."/>
            <person name="Langen G."/>
            <person name="Pfiffi S."/>
            <person name="Biedenkopf D."/>
            <person name="Wong P."/>
            <person name="Samans B."/>
            <person name="Grimm C."/>
            <person name="Basiewicz M."/>
            <person name="Murat C."/>
            <person name="Martin F."/>
            <person name="Kogel K.H."/>
        </authorList>
    </citation>
    <scope>NUCLEOTIDE SEQUENCE [LARGE SCALE GENOMIC DNA]</scope>
    <source>
        <strain evidence="1 2">DSM 11827</strain>
    </source>
</reference>
<dbReference type="GO" id="GO:0045905">
    <property type="term" value="P:positive regulation of translational termination"/>
    <property type="evidence" value="ECO:0007669"/>
    <property type="project" value="TreeGrafter"/>
</dbReference>
<name>G4TZ11_SERID</name>
<dbReference type="OrthoDB" id="424465at2759"/>
<evidence type="ECO:0000313" key="2">
    <source>
        <dbReference type="Proteomes" id="UP000007148"/>
    </source>
</evidence>
<dbReference type="GO" id="GO:0016706">
    <property type="term" value="F:2-oxoglutarate-dependent dioxygenase activity"/>
    <property type="evidence" value="ECO:0007669"/>
    <property type="project" value="TreeGrafter"/>
</dbReference>
<dbReference type="Proteomes" id="UP000007148">
    <property type="component" value="Unassembled WGS sequence"/>
</dbReference>
<dbReference type="GO" id="GO:0005737">
    <property type="term" value="C:cytoplasm"/>
    <property type="evidence" value="ECO:0007669"/>
    <property type="project" value="TreeGrafter"/>
</dbReference>
<dbReference type="SUPFAM" id="SSF51197">
    <property type="entry name" value="Clavaminate synthase-like"/>
    <property type="match status" value="1"/>
</dbReference>
<dbReference type="EMBL" id="CAFZ01000827">
    <property type="protein sequence ID" value="CCA76554.1"/>
    <property type="molecule type" value="Genomic_DNA"/>
</dbReference>
<keyword evidence="2" id="KW-1185">Reference proteome</keyword>
<dbReference type="PANTHER" id="PTHR12480">
    <property type="entry name" value="ARGININE DEMETHYLASE AND LYSYL-HYDROXYLASE JMJD"/>
    <property type="match status" value="1"/>
</dbReference>
<proteinExistence type="predicted"/>
<dbReference type="AlphaFoldDB" id="G4TZ11"/>
<protein>
    <submittedName>
        <fullName evidence="1">Uncharacterized protein</fullName>
    </submittedName>
</protein>
<dbReference type="Gene3D" id="2.60.120.650">
    <property type="entry name" value="Cupin"/>
    <property type="match status" value="1"/>
</dbReference>
<dbReference type="HOGENOM" id="CLU_1343736_0_0_1"/>
<evidence type="ECO:0000313" key="1">
    <source>
        <dbReference type="EMBL" id="CCA76554.1"/>
    </source>
</evidence>
<comment type="caution">
    <text evidence="1">The sequence shown here is derived from an EMBL/GenBank/DDBJ whole genome shotgun (WGS) entry which is preliminary data.</text>
</comment>